<evidence type="ECO:0000256" key="4">
    <source>
        <dbReference type="ARBA" id="ARBA00022989"/>
    </source>
</evidence>
<evidence type="ECO:0000313" key="9">
    <source>
        <dbReference type="Proteomes" id="UP000664303"/>
    </source>
</evidence>
<gene>
    <name evidence="8" type="ORF">JYP50_01250</name>
</gene>
<evidence type="ECO:0000256" key="5">
    <source>
        <dbReference type="ARBA" id="ARBA00023034"/>
    </source>
</evidence>
<evidence type="ECO:0000256" key="7">
    <source>
        <dbReference type="ARBA" id="ARBA00023180"/>
    </source>
</evidence>
<dbReference type="InterPro" id="IPR018011">
    <property type="entry name" value="Carb_sulfotrans_8-10"/>
</dbReference>
<dbReference type="PANTHER" id="PTHR12137">
    <property type="entry name" value="CARBOHYDRATE SULFOTRANSFERASE"/>
    <property type="match status" value="1"/>
</dbReference>
<evidence type="ECO:0000256" key="1">
    <source>
        <dbReference type="ARBA" id="ARBA00004323"/>
    </source>
</evidence>
<comment type="subcellular location">
    <subcellularLocation>
        <location evidence="1">Golgi apparatus membrane</location>
        <topology evidence="1">Single-pass type II membrane protein</topology>
    </subcellularLocation>
</comment>
<proteinExistence type="predicted"/>
<protein>
    <submittedName>
        <fullName evidence="8">Sulfotransferase family protein</fullName>
    </submittedName>
</protein>
<keyword evidence="2" id="KW-0808">Transferase</keyword>
<dbReference type="GO" id="GO:0008146">
    <property type="term" value="F:sulfotransferase activity"/>
    <property type="evidence" value="ECO:0007669"/>
    <property type="project" value="InterPro"/>
</dbReference>
<name>A0A939IIF5_9GAMM</name>
<keyword evidence="6" id="KW-0472">Membrane</keyword>
<keyword evidence="3" id="KW-0812">Transmembrane</keyword>
<dbReference type="Gene3D" id="3.40.50.300">
    <property type="entry name" value="P-loop containing nucleotide triphosphate hydrolases"/>
    <property type="match status" value="1"/>
</dbReference>
<accession>A0A939IIF5</accession>
<dbReference type="InterPro" id="IPR005331">
    <property type="entry name" value="Sulfotransferase"/>
</dbReference>
<organism evidence="8 9">
    <name type="scientific">Parahaliea mediterranea</name>
    <dbReference type="NCBI Taxonomy" id="651086"/>
    <lineage>
        <taxon>Bacteria</taxon>
        <taxon>Pseudomonadati</taxon>
        <taxon>Pseudomonadota</taxon>
        <taxon>Gammaproteobacteria</taxon>
        <taxon>Cellvibrionales</taxon>
        <taxon>Halieaceae</taxon>
        <taxon>Parahaliea</taxon>
    </lineage>
</organism>
<keyword evidence="9" id="KW-1185">Reference proteome</keyword>
<dbReference type="Pfam" id="PF03567">
    <property type="entry name" value="Sulfotransfer_2"/>
    <property type="match status" value="1"/>
</dbReference>
<evidence type="ECO:0000313" key="8">
    <source>
        <dbReference type="EMBL" id="MBN7795196.1"/>
    </source>
</evidence>
<comment type="caution">
    <text evidence="8">The sequence shown here is derived from an EMBL/GenBank/DDBJ whole genome shotgun (WGS) entry which is preliminary data.</text>
</comment>
<evidence type="ECO:0000256" key="3">
    <source>
        <dbReference type="ARBA" id="ARBA00022692"/>
    </source>
</evidence>
<dbReference type="PANTHER" id="PTHR12137:SF54">
    <property type="entry name" value="CARBOHYDRATE SULFOTRANSFERASE"/>
    <property type="match status" value="1"/>
</dbReference>
<dbReference type="InterPro" id="IPR027417">
    <property type="entry name" value="P-loop_NTPase"/>
</dbReference>
<dbReference type="Proteomes" id="UP000664303">
    <property type="component" value="Unassembled WGS sequence"/>
</dbReference>
<dbReference type="GO" id="GO:0016020">
    <property type="term" value="C:membrane"/>
    <property type="evidence" value="ECO:0007669"/>
    <property type="project" value="InterPro"/>
</dbReference>
<dbReference type="AlphaFoldDB" id="A0A939IIF5"/>
<keyword evidence="7" id="KW-0325">Glycoprotein</keyword>
<dbReference type="RefSeq" id="WP_206558634.1">
    <property type="nucleotide sequence ID" value="NZ_JAFKCZ010000001.1"/>
</dbReference>
<evidence type="ECO:0000256" key="6">
    <source>
        <dbReference type="ARBA" id="ARBA00023136"/>
    </source>
</evidence>
<evidence type="ECO:0000256" key="2">
    <source>
        <dbReference type="ARBA" id="ARBA00022679"/>
    </source>
</evidence>
<sequence>MAGDSIRLSPEEPTARIPVIVHNRSCTEIDPDTGEGLVFGVSLWAANGERLSVESVRSPLSARIAGGAEHYQWVTVHVPPEYFSRVRELRVGLLLQGEYWVENLHPAHSQKLALETGSPDAPAKLEMAIAESTWPRGANNLLRWPYSAMMVSESQRLLYVPIAKCACTTLKTLMIELADIPHRELASLMGVHWVTDRFNTGVQLKDKPMAAAREILASQDYFKFTVVRDPVERILSAYLEKFVYKRHNPRNLLHTRPVLEQVQQSADIDIERGITFEEFVAHITQCSPHDLDSHWRPQYLYIKGVPHFHGIYRLEHIDQLASDLGEHLGRGITLDHQNRTEKSTSMLDGAARMLPGDIEAAGSIDPASLLDETIRDRLASYYSEDVQLYHQAGR</sequence>
<dbReference type="GO" id="GO:0016051">
    <property type="term" value="P:carbohydrate biosynthetic process"/>
    <property type="evidence" value="ECO:0007669"/>
    <property type="project" value="InterPro"/>
</dbReference>
<keyword evidence="5" id="KW-0333">Golgi apparatus</keyword>
<reference evidence="8" key="1">
    <citation type="submission" date="2021-02" db="EMBL/GenBank/DDBJ databases">
        <title>PHA producing bacteria isolated from coastal sediment in Guangdong, Shenzhen.</title>
        <authorList>
            <person name="Zheng W."/>
            <person name="Yu S."/>
            <person name="Huang Y."/>
        </authorList>
    </citation>
    <scope>NUCLEOTIDE SEQUENCE</scope>
    <source>
        <strain evidence="8">TN14-10</strain>
    </source>
</reference>
<keyword evidence="4" id="KW-1133">Transmembrane helix</keyword>
<dbReference type="EMBL" id="JAFKCZ010000001">
    <property type="protein sequence ID" value="MBN7795196.1"/>
    <property type="molecule type" value="Genomic_DNA"/>
</dbReference>